<evidence type="ECO:0000256" key="1">
    <source>
        <dbReference type="SAM" id="MobiDB-lite"/>
    </source>
</evidence>
<evidence type="ECO:0000313" key="2">
    <source>
        <dbReference type="EMBL" id="CUR55638.1"/>
    </source>
</evidence>
<reference evidence="2" key="1">
    <citation type="submission" date="2015-08" db="EMBL/GenBank/DDBJ databases">
        <authorList>
            <person name="Babu N.S."/>
            <person name="Beckwith C.J."/>
            <person name="Beseler K.G."/>
            <person name="Brison A."/>
            <person name="Carone J.V."/>
            <person name="Caskin T.P."/>
            <person name="Diamond M."/>
            <person name="Durham M.E."/>
            <person name="Foxe J.M."/>
            <person name="Go M."/>
            <person name="Henderson B.A."/>
            <person name="Jones I.B."/>
            <person name="McGettigan J.A."/>
            <person name="Micheletti S.J."/>
            <person name="Nasrallah M.E."/>
            <person name="Ortiz D."/>
            <person name="Piller C.R."/>
            <person name="Privatt S.R."/>
            <person name="Schneider S.L."/>
            <person name="Sharp S."/>
            <person name="Smith T.C."/>
            <person name="Stanton J.D."/>
            <person name="Ullery H.E."/>
            <person name="Wilson R.J."/>
            <person name="Serrano M.G."/>
            <person name="Buck G."/>
            <person name="Lee V."/>
            <person name="Wang Y."/>
            <person name="Carvalho R."/>
            <person name="Voegtly L."/>
            <person name="Shi R."/>
            <person name="Duckworth R."/>
            <person name="Johnson A."/>
            <person name="Loviza R."/>
            <person name="Walstead R."/>
            <person name="Shah Z."/>
            <person name="Kiflezghi M."/>
            <person name="Wade K."/>
            <person name="Ball S.L."/>
            <person name="Bradley K.W."/>
            <person name="Asai D.J."/>
            <person name="Bowman C.A."/>
            <person name="Russell D.A."/>
            <person name="Pope W.H."/>
            <person name="Jacobs-Sera D."/>
            <person name="Hendrix R.W."/>
            <person name="Hatfull G.F."/>
        </authorList>
    </citation>
    <scope>NUCLEOTIDE SEQUENCE</scope>
</reference>
<protein>
    <submittedName>
        <fullName evidence="2">Uncharacterized protein</fullName>
    </submittedName>
</protein>
<feature type="region of interest" description="Disordered" evidence="1">
    <location>
        <begin position="1"/>
        <end position="35"/>
    </location>
</feature>
<dbReference type="AlphaFoldDB" id="A0A2P2C0U6"/>
<accession>A0A2P2C0U6</accession>
<dbReference type="EMBL" id="CZKA01000022">
    <property type="protein sequence ID" value="CUR55638.1"/>
    <property type="molecule type" value="Genomic_DNA"/>
</dbReference>
<organism evidence="2">
    <name type="scientific">metagenome</name>
    <dbReference type="NCBI Taxonomy" id="256318"/>
    <lineage>
        <taxon>unclassified sequences</taxon>
        <taxon>metagenomes</taxon>
    </lineage>
</organism>
<sequence>MRRTRPRPSPGWCRPLRPSCSSSGSSAARRGDPPELLCAPVGIRTPNLLIRSQMLYPLSYRRMSRGLDEDSRPPPED</sequence>
<dbReference type="AntiFam" id="ANF00012">
    <property type="entry name" value="tRNA translation"/>
</dbReference>
<proteinExistence type="predicted"/>
<gene>
    <name evidence="2" type="ORF">NOCA2290025</name>
</gene>
<name>A0A2P2C0U6_9ZZZZ</name>
<feature type="compositionally biased region" description="Low complexity" evidence="1">
    <location>
        <begin position="13"/>
        <end position="28"/>
    </location>
</feature>